<evidence type="ECO:0000313" key="11">
    <source>
        <dbReference type="Proteomes" id="UP000663843"/>
    </source>
</evidence>
<comment type="similarity">
    <text evidence="2 9">Belongs to the glycosyl hydrolase 7 (cellulase C) family.</text>
</comment>
<dbReference type="PANTHER" id="PTHR33753">
    <property type="entry name" value="1,4-BETA-D-GLUCAN CELLOBIOHYDROLASE B"/>
    <property type="match status" value="1"/>
</dbReference>
<dbReference type="EC" id="3.2.1.-" evidence="9"/>
<dbReference type="InterPro" id="IPR001722">
    <property type="entry name" value="Glyco_hydro_7"/>
</dbReference>
<dbReference type="SUPFAM" id="SSF49899">
    <property type="entry name" value="Concanavalin A-like lectins/glucanases"/>
    <property type="match status" value="1"/>
</dbReference>
<comment type="catalytic activity">
    <reaction evidence="1">
        <text>Hydrolysis of (1-&gt;4)-beta-D-glucosidic linkages in cellulose and cellotetraose, releasing cellobiose from the non-reducing ends of the chains.</text>
        <dbReference type="EC" id="3.2.1.91"/>
    </reaction>
</comment>
<protein>
    <recommendedName>
        <fullName evidence="9">Glucanase</fullName>
        <ecNumber evidence="9">3.2.1.-</ecNumber>
    </recommendedName>
</protein>
<keyword evidence="6" id="KW-0119">Carbohydrate metabolism</keyword>
<accession>A0A8H3D0T1</accession>
<evidence type="ECO:0000256" key="5">
    <source>
        <dbReference type="ARBA" id="ARBA00023001"/>
    </source>
</evidence>
<evidence type="ECO:0000256" key="6">
    <source>
        <dbReference type="ARBA" id="ARBA00023277"/>
    </source>
</evidence>
<evidence type="ECO:0000256" key="7">
    <source>
        <dbReference type="ARBA" id="ARBA00023295"/>
    </source>
</evidence>
<dbReference type="PANTHER" id="PTHR33753:SF2">
    <property type="entry name" value="GLYCOSIDE HYDROLASE FAMILY 7 PROTEIN"/>
    <property type="match status" value="1"/>
</dbReference>
<keyword evidence="7 9" id="KW-0326">Glycosidase</keyword>
<dbReference type="GO" id="GO:0016162">
    <property type="term" value="F:cellulose 1,4-beta-cellobiosidase activity"/>
    <property type="evidence" value="ECO:0007669"/>
    <property type="project" value="UniProtKB-EC"/>
</dbReference>
<dbReference type="EMBL" id="CAJMWT010004952">
    <property type="protein sequence ID" value="CAE6499212.1"/>
    <property type="molecule type" value="Genomic_DNA"/>
</dbReference>
<dbReference type="Pfam" id="PF00840">
    <property type="entry name" value="Glyco_hydro_7"/>
    <property type="match status" value="1"/>
</dbReference>
<keyword evidence="8 9" id="KW-0624">Polysaccharide degradation</keyword>
<reference evidence="10" key="1">
    <citation type="submission" date="2021-01" db="EMBL/GenBank/DDBJ databases">
        <authorList>
            <person name="Kaushik A."/>
        </authorList>
    </citation>
    <scope>NUCLEOTIDE SEQUENCE</scope>
    <source>
        <strain evidence="10">AG2-2IIIB</strain>
    </source>
</reference>
<keyword evidence="3" id="KW-0732">Signal</keyword>
<evidence type="ECO:0000256" key="9">
    <source>
        <dbReference type="RuleBase" id="RU361164"/>
    </source>
</evidence>
<evidence type="ECO:0000256" key="8">
    <source>
        <dbReference type="ARBA" id="ARBA00023326"/>
    </source>
</evidence>
<name>A0A8H3D0T1_9AGAM</name>
<keyword evidence="5 9" id="KW-0136">Cellulose degradation</keyword>
<evidence type="ECO:0000256" key="3">
    <source>
        <dbReference type="ARBA" id="ARBA00022729"/>
    </source>
</evidence>
<dbReference type="GO" id="GO:0030245">
    <property type="term" value="P:cellulose catabolic process"/>
    <property type="evidence" value="ECO:0007669"/>
    <property type="project" value="UniProtKB-KW"/>
</dbReference>
<dbReference type="InterPro" id="IPR013320">
    <property type="entry name" value="ConA-like_dom_sf"/>
</dbReference>
<dbReference type="Proteomes" id="UP000663843">
    <property type="component" value="Unassembled WGS sequence"/>
</dbReference>
<evidence type="ECO:0000256" key="4">
    <source>
        <dbReference type="ARBA" id="ARBA00022801"/>
    </source>
</evidence>
<keyword evidence="4 9" id="KW-0378">Hydrolase</keyword>
<dbReference type="AlphaFoldDB" id="A0A8H3D0T1"/>
<gene>
    <name evidence="10" type="ORF">RDB_LOCUS137585</name>
</gene>
<dbReference type="InterPro" id="IPR037019">
    <property type="entry name" value="Glyco_hydro_7_sf"/>
</dbReference>
<sequence length="205" mass="21542">MGNKTFYGSGLTVDTTKKITVVTQFITANSTTSGALRGICRVYVQDGKMIQNSKTNVARMAIYNSVTGSFCTAQKTAFSNQNDFAAKGGFTKFGSDMDKGMVLVLSIWDNHAANMLWLDSNYPMSSNPATPGIACGTCPTTSGVPANIESKSPNASVTYSNIHFGNIGSTYSGGTTTTTTCPITSTSTSLAPVDFCAQLGSLIRT</sequence>
<dbReference type="PRINTS" id="PR00734">
    <property type="entry name" value="GLHYDRLASE7"/>
</dbReference>
<dbReference type="Gene3D" id="2.70.100.10">
    <property type="entry name" value="Glycoside hydrolase, family 7, domain"/>
    <property type="match status" value="1"/>
</dbReference>
<proteinExistence type="inferred from homology"/>
<evidence type="ECO:0000313" key="10">
    <source>
        <dbReference type="EMBL" id="CAE6499212.1"/>
    </source>
</evidence>
<comment type="caution">
    <text evidence="10">The sequence shown here is derived from an EMBL/GenBank/DDBJ whole genome shotgun (WGS) entry which is preliminary data.</text>
</comment>
<organism evidence="10 11">
    <name type="scientific">Rhizoctonia solani</name>
    <dbReference type="NCBI Taxonomy" id="456999"/>
    <lineage>
        <taxon>Eukaryota</taxon>
        <taxon>Fungi</taxon>
        <taxon>Dikarya</taxon>
        <taxon>Basidiomycota</taxon>
        <taxon>Agaricomycotina</taxon>
        <taxon>Agaricomycetes</taxon>
        <taxon>Cantharellales</taxon>
        <taxon>Ceratobasidiaceae</taxon>
        <taxon>Rhizoctonia</taxon>
    </lineage>
</organism>
<evidence type="ECO:0000256" key="2">
    <source>
        <dbReference type="ARBA" id="ARBA00006044"/>
    </source>
</evidence>
<evidence type="ECO:0000256" key="1">
    <source>
        <dbReference type="ARBA" id="ARBA00001641"/>
    </source>
</evidence>